<name>A0A699TRI7_TANCI</name>
<proteinExistence type="predicted"/>
<feature type="non-terminal residue" evidence="1">
    <location>
        <position position="38"/>
    </location>
</feature>
<dbReference type="EMBL" id="BKCJ011261032">
    <property type="protein sequence ID" value="GFD11746.1"/>
    <property type="molecule type" value="Genomic_DNA"/>
</dbReference>
<dbReference type="AlphaFoldDB" id="A0A699TRI7"/>
<sequence length="38" mass="4584">MVVPLSFTVNLYHDRLFMVNHLEYVHFKSRVIDDVSFD</sequence>
<gene>
    <name evidence="1" type="ORF">Tci_883715</name>
</gene>
<evidence type="ECO:0000313" key="1">
    <source>
        <dbReference type="EMBL" id="GFD11746.1"/>
    </source>
</evidence>
<accession>A0A699TRI7</accession>
<organism evidence="1">
    <name type="scientific">Tanacetum cinerariifolium</name>
    <name type="common">Dalmatian daisy</name>
    <name type="synonym">Chrysanthemum cinerariifolium</name>
    <dbReference type="NCBI Taxonomy" id="118510"/>
    <lineage>
        <taxon>Eukaryota</taxon>
        <taxon>Viridiplantae</taxon>
        <taxon>Streptophyta</taxon>
        <taxon>Embryophyta</taxon>
        <taxon>Tracheophyta</taxon>
        <taxon>Spermatophyta</taxon>
        <taxon>Magnoliopsida</taxon>
        <taxon>eudicotyledons</taxon>
        <taxon>Gunneridae</taxon>
        <taxon>Pentapetalae</taxon>
        <taxon>asterids</taxon>
        <taxon>campanulids</taxon>
        <taxon>Asterales</taxon>
        <taxon>Asteraceae</taxon>
        <taxon>Asteroideae</taxon>
        <taxon>Anthemideae</taxon>
        <taxon>Anthemidinae</taxon>
        <taxon>Tanacetum</taxon>
    </lineage>
</organism>
<comment type="caution">
    <text evidence="1">The sequence shown here is derived from an EMBL/GenBank/DDBJ whole genome shotgun (WGS) entry which is preliminary data.</text>
</comment>
<protein>
    <submittedName>
        <fullName evidence="1">Uncharacterized protein</fullName>
    </submittedName>
</protein>
<reference evidence="1" key="1">
    <citation type="journal article" date="2019" name="Sci. Rep.">
        <title>Draft genome of Tanacetum cinerariifolium, the natural source of mosquito coil.</title>
        <authorList>
            <person name="Yamashiro T."/>
            <person name="Shiraishi A."/>
            <person name="Satake H."/>
            <person name="Nakayama K."/>
        </authorList>
    </citation>
    <scope>NUCLEOTIDE SEQUENCE</scope>
</reference>